<evidence type="ECO:0008006" key="5">
    <source>
        <dbReference type="Google" id="ProtNLM"/>
    </source>
</evidence>
<keyword evidence="4" id="KW-1185">Reference proteome</keyword>
<dbReference type="InterPro" id="IPR024071">
    <property type="entry name" value="S-Me-THD_C_sf"/>
</dbReference>
<dbReference type="SUPFAM" id="SSF160991">
    <property type="entry name" value="CV3147-like"/>
    <property type="match status" value="1"/>
</dbReference>
<dbReference type="Pfam" id="PF20906">
    <property type="entry name" value="S-Me-THD_C"/>
    <property type="match status" value="1"/>
</dbReference>
<accession>E6SIE9</accession>
<dbReference type="KEGG" id="tmr:Tmar_1860"/>
<dbReference type="Gene3D" id="2.40.390.10">
    <property type="entry name" value="CV3147-like"/>
    <property type="match status" value="1"/>
</dbReference>
<dbReference type="EMBL" id="CP002344">
    <property type="protein sequence ID" value="ADU51960.1"/>
    <property type="molecule type" value="Genomic_DNA"/>
</dbReference>
<name>E6SIE9_THEM7</name>
<evidence type="ECO:0000259" key="2">
    <source>
        <dbReference type="Pfam" id="PF20906"/>
    </source>
</evidence>
<dbReference type="InterPro" id="IPR010318">
    <property type="entry name" value="S-Me-THD_N"/>
</dbReference>
<dbReference type="Proteomes" id="UP000008915">
    <property type="component" value="Chromosome"/>
</dbReference>
<proteinExistence type="predicted"/>
<organism evidence="3 4">
    <name type="scientific">Thermaerobacter marianensis (strain ATCC 700841 / DSM 12885 / JCM 10246 / 7p75a)</name>
    <dbReference type="NCBI Taxonomy" id="644966"/>
    <lineage>
        <taxon>Bacteria</taxon>
        <taxon>Bacillati</taxon>
        <taxon>Bacillota</taxon>
        <taxon>Clostridia</taxon>
        <taxon>Eubacteriales</taxon>
        <taxon>Clostridiales Family XVII. Incertae Sedis</taxon>
        <taxon>Thermaerobacter</taxon>
    </lineage>
</organism>
<feature type="domain" description="S-Me-THD N-terminal" evidence="1">
    <location>
        <begin position="10"/>
        <end position="165"/>
    </location>
</feature>
<dbReference type="OrthoDB" id="7441206at2"/>
<feature type="domain" description="S-Me-THD-like C-terminal" evidence="2">
    <location>
        <begin position="168"/>
        <end position="355"/>
    </location>
</feature>
<evidence type="ECO:0000313" key="4">
    <source>
        <dbReference type="Proteomes" id="UP000008915"/>
    </source>
</evidence>
<dbReference type="InterPro" id="IPR027479">
    <property type="entry name" value="S-Me-THD_N_sf"/>
</dbReference>
<dbReference type="RefSeq" id="WP_013496261.1">
    <property type="nucleotide sequence ID" value="NC_014831.1"/>
</dbReference>
<dbReference type="Gene3D" id="3.40.1610.10">
    <property type="entry name" value="CV3147-like domain"/>
    <property type="match status" value="1"/>
</dbReference>
<reference evidence="3 4" key="1">
    <citation type="journal article" date="2010" name="Stand. Genomic Sci.">
        <title>Complete genome sequence of Thermaerobacter marianensis type strain (7p75a).</title>
        <authorList>
            <person name="Han C."/>
            <person name="Gu W."/>
            <person name="Zhang X."/>
            <person name="Lapidus A."/>
            <person name="Nolan M."/>
            <person name="Copeland A."/>
            <person name="Lucas S."/>
            <person name="Del Rio T.G."/>
            <person name="Tice H."/>
            <person name="Cheng J.F."/>
            <person name="Tapia R."/>
            <person name="Goodwin L."/>
            <person name="Pitluck S."/>
            <person name="Pagani I."/>
            <person name="Ivanova N."/>
            <person name="Mavromatis K."/>
            <person name="Mikhailova N."/>
            <person name="Pati A."/>
            <person name="Chen A."/>
            <person name="Palaniappan K."/>
            <person name="Land M."/>
            <person name="Hauser L."/>
            <person name="Chang Y.J."/>
            <person name="Jeffries C.D."/>
            <person name="Schneider S."/>
            <person name="Rohde M."/>
            <person name="Goker M."/>
            <person name="Pukall R."/>
            <person name="Woyke T."/>
            <person name="Bristow J."/>
            <person name="Eisen J.A."/>
            <person name="Markowitz V."/>
            <person name="Hugenholtz P."/>
            <person name="Kyrpides N.C."/>
            <person name="Klenk H.P."/>
            <person name="Detter J.C."/>
        </authorList>
    </citation>
    <scope>NUCLEOTIDE SEQUENCE [LARGE SCALE GENOMIC DNA]</scope>
    <source>
        <strain evidence="4">ATCC 700841 / DSM 12885 / JCM 10246 / 7p75a</strain>
    </source>
</reference>
<protein>
    <recommendedName>
        <fullName evidence="5">DUF917 domain-containing protein</fullName>
    </recommendedName>
</protein>
<reference evidence="4" key="2">
    <citation type="journal article" date="2010" name="Stand. Genomic Sci.">
        <title>Complete genome sequence of Thermaerobacter marianensis type strain (7p75aT).</title>
        <authorList>
            <person name="Han C."/>
            <person name="Gu W."/>
            <person name="Zhang X."/>
            <person name="Lapidus A."/>
            <person name="Nolan M."/>
            <person name="Copeland A."/>
            <person name="Lucas S."/>
            <person name="Glavina Del Rio T."/>
            <person name="Tice H."/>
            <person name="Cheng J."/>
            <person name="Tapia R."/>
            <person name="Goodwin L."/>
            <person name="Pitluck S."/>
            <person name="Pagani I."/>
            <person name="Ivanova N."/>
            <person name="Mavromatis K."/>
            <person name="Mikhailova N."/>
            <person name="Pati A."/>
            <person name="Chen A."/>
            <person name="Palaniappan K."/>
            <person name="Land M."/>
            <person name="Hauser L."/>
            <person name="Chang Y."/>
            <person name="Jeffries C."/>
            <person name="Schneider S."/>
            <person name="Rohde M."/>
            <person name="Goker M."/>
            <person name="Pukall R."/>
            <person name="Woyke T."/>
            <person name="Bristow J."/>
            <person name="Eisen J."/>
            <person name="Markowitz V."/>
            <person name="Hugenholtz P."/>
            <person name="Kyrpides N."/>
            <person name="Klenk H."/>
            <person name="Detter J."/>
        </authorList>
    </citation>
    <scope>NUCLEOTIDE SEQUENCE [LARGE SCALE GENOMIC DNA]</scope>
    <source>
        <strain evidence="4">ATCC 700841 / DSM 12885 / JCM 10246 / 7p75a</strain>
    </source>
</reference>
<evidence type="ECO:0000259" key="1">
    <source>
        <dbReference type="Pfam" id="PF06032"/>
    </source>
</evidence>
<dbReference type="InterPro" id="IPR048350">
    <property type="entry name" value="S-Me-THD-like_C"/>
</dbReference>
<evidence type="ECO:0000313" key="3">
    <source>
        <dbReference type="EMBL" id="ADU51960.1"/>
    </source>
</evidence>
<dbReference type="eggNOG" id="COG3535">
    <property type="taxonomic scope" value="Bacteria"/>
</dbReference>
<dbReference type="STRING" id="644966.Tmar_1860"/>
<dbReference type="Pfam" id="PF06032">
    <property type="entry name" value="S-Me-THD_N"/>
    <property type="match status" value="1"/>
</dbReference>
<sequence length="367" mass="38645">MTITVIDAAALENLALGATVLGTGGGGDPYIGKLMAQEAIQRHGAVRLIDLADLPRTGLVLPVAMMGAPTVLVEKIPNGRELERVVRAVESHLGQPVVALMSAEAGGINSTIPVVAAAELRLPLLDADGMGRAFPEIPMCSMNLAGVSATPMAIVDEKGNLVLLETIDNQWTERLSRTATVAMGGSSIIALYPMTTDEVRRAVIPGTLRRAIEIGRAIRGSLAGGNPIDALLRVTGGAILFRGKVVDVLRRTEGGFVRGTATLEGLDADQGSVLRLEFQNENLVAIKDGTPVAMVPDLITVLDSETYTPITTEGIAYGQRVAVLGMPCAPIWRSARGLAVAGPRYFGYPFDYVPIEEAAQHALPARD</sequence>
<dbReference type="HOGENOM" id="CLU_038930_0_1_9"/>
<gene>
    <name evidence="3" type="ordered locus">Tmar_1860</name>
</gene>
<dbReference type="AlphaFoldDB" id="E6SIE9"/>